<dbReference type="GO" id="GO:0003713">
    <property type="term" value="F:transcription coactivator activity"/>
    <property type="evidence" value="ECO:0007669"/>
    <property type="project" value="InterPro"/>
</dbReference>
<keyword evidence="4" id="KW-1185">Reference proteome</keyword>
<dbReference type="GO" id="GO:0005667">
    <property type="term" value="C:transcription regulator complex"/>
    <property type="evidence" value="ECO:0007669"/>
    <property type="project" value="TreeGrafter"/>
</dbReference>
<dbReference type="EMBL" id="CAJNOR010000041">
    <property type="protein sequence ID" value="CAF0769199.1"/>
    <property type="molecule type" value="Genomic_DNA"/>
</dbReference>
<sequence length="256" mass="28693">MAPHESVEIRLVCKADYFDPQLKTKLHEIRDNLREILHTGRRRFALKKVQPWNSVKVSFDIPKEAADQLRSLAVQGNARLIELGILTVEIVGQSNAIVVNKSQNSLATTTNSREATASPSAHSNPVQKPSSDFKLDDHSAKRVKIEEDIHPVTNNLIPTASANPTNLNPTTHYQPQQVNHRYEQVLHSTYPKNSGVTMPNSSHVHDQSQNSWSGYKVKVNGVHYYSSQQPSYDTRRYETSLSAQCSNPTSTTNTLQ</sequence>
<feature type="domain" description="Nuclear receptor coactivator 6 TRADD-N" evidence="2">
    <location>
        <begin position="9"/>
        <end position="105"/>
    </location>
</feature>
<dbReference type="GO" id="GO:0045944">
    <property type="term" value="P:positive regulation of transcription by RNA polymerase II"/>
    <property type="evidence" value="ECO:0007669"/>
    <property type="project" value="TreeGrafter"/>
</dbReference>
<reference evidence="3" key="1">
    <citation type="submission" date="2021-02" db="EMBL/GenBank/DDBJ databases">
        <authorList>
            <person name="Nowell W R."/>
        </authorList>
    </citation>
    <scope>NUCLEOTIDE SEQUENCE</scope>
</reference>
<evidence type="ECO:0000259" key="2">
    <source>
        <dbReference type="Pfam" id="PF13820"/>
    </source>
</evidence>
<dbReference type="Pfam" id="PF13820">
    <property type="entry name" value="NCOA6_TRADD-N"/>
    <property type="match status" value="1"/>
</dbReference>
<dbReference type="PANTHER" id="PTHR15690:SF0">
    <property type="entry name" value="NUCLEAR RECEPTOR COACTIVATOR 6"/>
    <property type="match status" value="1"/>
</dbReference>
<evidence type="ECO:0000313" key="4">
    <source>
        <dbReference type="Proteomes" id="UP000663828"/>
    </source>
</evidence>
<accession>A0A813QK45</accession>
<feature type="region of interest" description="Disordered" evidence="1">
    <location>
        <begin position="235"/>
        <end position="256"/>
    </location>
</feature>
<dbReference type="AlphaFoldDB" id="A0A813QK45"/>
<name>A0A813QK45_ADIRI</name>
<proteinExistence type="predicted"/>
<dbReference type="InterPro" id="IPR032715">
    <property type="entry name" value="NCOA6_TRADD-N"/>
</dbReference>
<protein>
    <recommendedName>
        <fullName evidence="2">Nuclear receptor coactivator 6 TRADD-N domain-containing protein</fullName>
    </recommendedName>
</protein>
<dbReference type="PANTHER" id="PTHR15690">
    <property type="entry name" value="NUCLEAR RECEPTOR COACTIVATOR 6"/>
    <property type="match status" value="1"/>
</dbReference>
<gene>
    <name evidence="3" type="ORF">XAT740_LOCUS1360</name>
</gene>
<evidence type="ECO:0000313" key="3">
    <source>
        <dbReference type="EMBL" id="CAF0769199.1"/>
    </source>
</evidence>
<dbReference type="InterPro" id="IPR026638">
    <property type="entry name" value="NCOA6"/>
</dbReference>
<organism evidence="3 4">
    <name type="scientific">Adineta ricciae</name>
    <name type="common">Rotifer</name>
    <dbReference type="NCBI Taxonomy" id="249248"/>
    <lineage>
        <taxon>Eukaryota</taxon>
        <taxon>Metazoa</taxon>
        <taxon>Spiralia</taxon>
        <taxon>Gnathifera</taxon>
        <taxon>Rotifera</taxon>
        <taxon>Eurotatoria</taxon>
        <taxon>Bdelloidea</taxon>
        <taxon>Adinetida</taxon>
        <taxon>Adinetidae</taxon>
        <taxon>Adineta</taxon>
    </lineage>
</organism>
<feature type="region of interest" description="Disordered" evidence="1">
    <location>
        <begin position="109"/>
        <end position="138"/>
    </location>
</feature>
<feature type="compositionally biased region" description="Polar residues" evidence="1">
    <location>
        <begin position="109"/>
        <end position="130"/>
    </location>
</feature>
<comment type="caution">
    <text evidence="3">The sequence shown here is derived from an EMBL/GenBank/DDBJ whole genome shotgun (WGS) entry which is preliminary data.</text>
</comment>
<evidence type="ECO:0000256" key="1">
    <source>
        <dbReference type="SAM" id="MobiDB-lite"/>
    </source>
</evidence>
<dbReference type="GO" id="GO:0035097">
    <property type="term" value="C:histone methyltransferase complex"/>
    <property type="evidence" value="ECO:0007669"/>
    <property type="project" value="TreeGrafter"/>
</dbReference>
<feature type="compositionally biased region" description="Polar residues" evidence="1">
    <location>
        <begin position="239"/>
        <end position="256"/>
    </location>
</feature>
<dbReference type="Proteomes" id="UP000663828">
    <property type="component" value="Unassembled WGS sequence"/>
</dbReference>